<sequence>MVSIEKWQYVAYISPILFFLNLLLVYVFEIRIVPVYFFFTLNLVIAYAHLKPLLKESLKYGTHLSKRCNSTNDCLRR</sequence>
<organism evidence="2 3">
    <name type="scientific">Capnocytophaga canimorsus</name>
    <dbReference type="NCBI Taxonomy" id="28188"/>
    <lineage>
        <taxon>Bacteria</taxon>
        <taxon>Pseudomonadati</taxon>
        <taxon>Bacteroidota</taxon>
        <taxon>Flavobacteriia</taxon>
        <taxon>Flavobacteriales</taxon>
        <taxon>Flavobacteriaceae</taxon>
        <taxon>Capnocytophaga</taxon>
    </lineage>
</organism>
<feature type="transmembrane region" description="Helical" evidence="1">
    <location>
        <begin position="33"/>
        <end position="50"/>
    </location>
</feature>
<keyword evidence="1" id="KW-1133">Transmembrane helix</keyword>
<evidence type="ECO:0000256" key="1">
    <source>
        <dbReference type="SAM" id="Phobius"/>
    </source>
</evidence>
<keyword evidence="1" id="KW-0812">Transmembrane</keyword>
<dbReference type="AlphaFoldDB" id="A0A0B7HTM3"/>
<reference evidence="2 3" key="1">
    <citation type="submission" date="2015-01" db="EMBL/GenBank/DDBJ databases">
        <authorList>
            <person name="Xiang T."/>
            <person name="Song Y."/>
            <person name="Huang L."/>
            <person name="Wang B."/>
            <person name="Wu P."/>
        </authorList>
    </citation>
    <scope>NUCLEOTIDE SEQUENCE [LARGE SCALE GENOMIC DNA]</scope>
    <source>
        <strain evidence="2 3">Cc12</strain>
    </source>
</reference>
<dbReference type="EMBL" id="CDOE01000079">
    <property type="protein sequence ID" value="CEN41237.1"/>
    <property type="molecule type" value="Genomic_DNA"/>
</dbReference>
<feature type="transmembrane region" description="Helical" evidence="1">
    <location>
        <begin position="9"/>
        <end position="27"/>
    </location>
</feature>
<keyword evidence="1" id="KW-0472">Membrane</keyword>
<gene>
    <name evidence="2" type="ORF">CCAN12_800119</name>
</gene>
<evidence type="ECO:0000313" key="3">
    <source>
        <dbReference type="Proteomes" id="UP000044026"/>
    </source>
</evidence>
<accession>A0A0B7HTM3</accession>
<dbReference type="Proteomes" id="UP000044026">
    <property type="component" value="Unassembled WGS sequence"/>
</dbReference>
<name>A0A0B7HTM3_9FLAO</name>
<evidence type="ECO:0000313" key="2">
    <source>
        <dbReference type="EMBL" id="CEN41237.1"/>
    </source>
</evidence>
<protein>
    <submittedName>
        <fullName evidence="2">Uncharacterized protein</fullName>
    </submittedName>
</protein>
<proteinExistence type="predicted"/>